<evidence type="ECO:0000256" key="3">
    <source>
        <dbReference type="ARBA" id="ARBA00022771"/>
    </source>
</evidence>
<dbReference type="PANTHER" id="PTHR24205:SF4">
    <property type="entry name" value="PROTEIN ESPINAS"/>
    <property type="match status" value="1"/>
</dbReference>
<evidence type="ECO:0000256" key="1">
    <source>
        <dbReference type="ARBA" id="ARBA00022723"/>
    </source>
</evidence>
<evidence type="ECO:0000256" key="6">
    <source>
        <dbReference type="PROSITE-ProRule" id="PRU00125"/>
    </source>
</evidence>
<keyword evidence="1 6" id="KW-0479">Metal-binding</keyword>
<keyword evidence="5 6" id="KW-0440">LIM domain</keyword>
<name>A0A1I8GB55_9PLAT</name>
<dbReference type="Pfam" id="PF00412">
    <property type="entry name" value="LIM"/>
    <property type="match status" value="3"/>
</dbReference>
<keyword evidence="2" id="KW-0677">Repeat</keyword>
<evidence type="ECO:0000256" key="2">
    <source>
        <dbReference type="ARBA" id="ARBA00022737"/>
    </source>
</evidence>
<dbReference type="WBParaSite" id="maker-uti_cns_0001350-snap-gene-0.5-mRNA-1">
    <property type="protein sequence ID" value="maker-uti_cns_0001350-snap-gene-0.5-mRNA-1"/>
    <property type="gene ID" value="maker-uti_cns_0001350-snap-gene-0.5"/>
</dbReference>
<dbReference type="GO" id="GO:0003712">
    <property type="term" value="F:transcription coregulator activity"/>
    <property type="evidence" value="ECO:0007669"/>
    <property type="project" value="TreeGrafter"/>
</dbReference>
<evidence type="ECO:0000313" key="8">
    <source>
        <dbReference type="Proteomes" id="UP000095280"/>
    </source>
</evidence>
<sequence>MSEAVHASLPHQVACSLCGRQLAGCRYVVTEDAAACTDCFESRLANECAKCGARIGCEMTDLGHGGRHWHEACFRCSACGCSLASQPFLAKEGDVYCTSCHDERFAARCCRCYQVFKAGSRKLEWRSQQYHEQCFLCSECGCGIGCDSFIPHGDNACCVPCYEGRFAQRCRECRQVIRKGGVTYKGQAYHSDCLVCGHCAKPLAGLKFTSQQERPYCADCFGQLFARKCCRCCQPITGFTGAKFVSFEDRDWHSDCFTCSRCSDSLVGRGFLTEGDALLCTGCASLPK</sequence>
<dbReference type="FunFam" id="2.10.110.10:FF:000070">
    <property type="entry name" value="Four and a half LIM domains 3"/>
    <property type="match status" value="1"/>
</dbReference>
<evidence type="ECO:0000259" key="7">
    <source>
        <dbReference type="PROSITE" id="PS50023"/>
    </source>
</evidence>
<dbReference type="PANTHER" id="PTHR24205">
    <property type="entry name" value="FOUR AND A HALF LIM DOMAINS PROTEIN"/>
    <property type="match status" value="1"/>
</dbReference>
<dbReference type="PROSITE" id="PS00478">
    <property type="entry name" value="LIM_DOMAIN_1"/>
    <property type="match status" value="2"/>
</dbReference>
<dbReference type="GO" id="GO:0030018">
    <property type="term" value="C:Z disc"/>
    <property type="evidence" value="ECO:0007669"/>
    <property type="project" value="TreeGrafter"/>
</dbReference>
<keyword evidence="3" id="KW-0863">Zinc-finger</keyword>
<dbReference type="GO" id="GO:0005634">
    <property type="term" value="C:nucleus"/>
    <property type="evidence" value="ECO:0007669"/>
    <property type="project" value="TreeGrafter"/>
</dbReference>
<keyword evidence="4 6" id="KW-0862">Zinc</keyword>
<keyword evidence="8" id="KW-1185">Reference proteome</keyword>
<dbReference type="AlphaFoldDB" id="A0A1I8GB55"/>
<feature type="domain" description="LIM zinc-binding" evidence="7">
    <location>
        <begin position="168"/>
        <end position="227"/>
    </location>
</feature>
<dbReference type="GO" id="GO:0008270">
    <property type="term" value="F:zinc ion binding"/>
    <property type="evidence" value="ECO:0007669"/>
    <property type="project" value="UniProtKB-KW"/>
</dbReference>
<dbReference type="FunFam" id="2.10.110.10:FF:000013">
    <property type="entry name" value="Four and a half LIM domains 1"/>
    <property type="match status" value="1"/>
</dbReference>
<feature type="domain" description="LIM zinc-binding" evidence="7">
    <location>
        <begin position="228"/>
        <end position="288"/>
    </location>
</feature>
<reference evidence="9" key="1">
    <citation type="submission" date="2016-11" db="UniProtKB">
        <authorList>
            <consortium name="WormBaseParasite"/>
        </authorList>
    </citation>
    <scope>IDENTIFICATION</scope>
</reference>
<accession>A0A1I8GB55</accession>
<dbReference type="PROSITE" id="PS50023">
    <property type="entry name" value="LIM_DOMAIN_2"/>
    <property type="match status" value="3"/>
</dbReference>
<evidence type="ECO:0000313" key="9">
    <source>
        <dbReference type="WBParaSite" id="maker-uti_cns_0001350-snap-gene-0.5-mRNA-1"/>
    </source>
</evidence>
<proteinExistence type="predicted"/>
<dbReference type="Gene3D" id="2.10.110.10">
    <property type="entry name" value="Cysteine Rich Protein"/>
    <property type="match status" value="4"/>
</dbReference>
<dbReference type="SMART" id="SM00132">
    <property type="entry name" value="LIM"/>
    <property type="match status" value="4"/>
</dbReference>
<organism evidence="8 9">
    <name type="scientific">Macrostomum lignano</name>
    <dbReference type="NCBI Taxonomy" id="282301"/>
    <lineage>
        <taxon>Eukaryota</taxon>
        <taxon>Metazoa</taxon>
        <taxon>Spiralia</taxon>
        <taxon>Lophotrochozoa</taxon>
        <taxon>Platyhelminthes</taxon>
        <taxon>Rhabditophora</taxon>
        <taxon>Macrostomorpha</taxon>
        <taxon>Macrostomida</taxon>
        <taxon>Macrostomidae</taxon>
        <taxon>Macrostomum</taxon>
    </lineage>
</organism>
<evidence type="ECO:0000256" key="4">
    <source>
        <dbReference type="ARBA" id="ARBA00022833"/>
    </source>
</evidence>
<evidence type="ECO:0000256" key="5">
    <source>
        <dbReference type="ARBA" id="ARBA00023038"/>
    </source>
</evidence>
<protein>
    <submittedName>
        <fullName evidence="9">Four and a half LIM domains protein 2</fullName>
    </submittedName>
</protein>
<feature type="domain" description="LIM zinc-binding" evidence="7">
    <location>
        <begin position="46"/>
        <end position="107"/>
    </location>
</feature>
<dbReference type="InterPro" id="IPR001781">
    <property type="entry name" value="Znf_LIM"/>
</dbReference>
<dbReference type="SUPFAM" id="SSF57716">
    <property type="entry name" value="Glucocorticoid receptor-like (DNA-binding domain)"/>
    <property type="match status" value="5"/>
</dbReference>
<dbReference type="Proteomes" id="UP000095280">
    <property type="component" value="Unplaced"/>
</dbReference>